<dbReference type="AlphaFoldDB" id="A0AAW1CKX0"/>
<protein>
    <submittedName>
        <fullName evidence="3">Uncharacterized protein</fullName>
    </submittedName>
</protein>
<keyword evidence="4" id="KW-1185">Reference proteome</keyword>
<feature type="region of interest" description="Disordered" evidence="1">
    <location>
        <begin position="42"/>
        <end position="63"/>
    </location>
</feature>
<evidence type="ECO:0000256" key="1">
    <source>
        <dbReference type="SAM" id="MobiDB-lite"/>
    </source>
</evidence>
<reference evidence="3 4" key="1">
    <citation type="submission" date="2022-12" db="EMBL/GenBank/DDBJ databases">
        <title>Chromosome-level genome assembly of true bugs.</title>
        <authorList>
            <person name="Ma L."/>
            <person name="Li H."/>
        </authorList>
    </citation>
    <scope>NUCLEOTIDE SEQUENCE [LARGE SCALE GENOMIC DNA]</scope>
    <source>
        <strain evidence="3">Lab_2022b</strain>
    </source>
</reference>
<organism evidence="3 4">
    <name type="scientific">Rhynocoris fuscipes</name>
    <dbReference type="NCBI Taxonomy" id="488301"/>
    <lineage>
        <taxon>Eukaryota</taxon>
        <taxon>Metazoa</taxon>
        <taxon>Ecdysozoa</taxon>
        <taxon>Arthropoda</taxon>
        <taxon>Hexapoda</taxon>
        <taxon>Insecta</taxon>
        <taxon>Pterygota</taxon>
        <taxon>Neoptera</taxon>
        <taxon>Paraneoptera</taxon>
        <taxon>Hemiptera</taxon>
        <taxon>Heteroptera</taxon>
        <taxon>Panheteroptera</taxon>
        <taxon>Cimicomorpha</taxon>
        <taxon>Reduviidae</taxon>
        <taxon>Harpactorinae</taxon>
        <taxon>Harpactorini</taxon>
        <taxon>Rhynocoris</taxon>
    </lineage>
</organism>
<evidence type="ECO:0000256" key="2">
    <source>
        <dbReference type="SAM" id="Phobius"/>
    </source>
</evidence>
<sequence>MGRVSGRVLRERANMSFCIVVIFFAVFFVIVLTEIFLIDQSSRTRGRRTHSRNRPSYEDAVSV</sequence>
<keyword evidence="2" id="KW-0812">Transmembrane</keyword>
<comment type="caution">
    <text evidence="3">The sequence shown here is derived from an EMBL/GenBank/DDBJ whole genome shotgun (WGS) entry which is preliminary data.</text>
</comment>
<keyword evidence="2" id="KW-0472">Membrane</keyword>
<feature type="compositionally biased region" description="Basic residues" evidence="1">
    <location>
        <begin position="44"/>
        <end position="53"/>
    </location>
</feature>
<accession>A0AAW1CKX0</accession>
<dbReference type="Proteomes" id="UP001461498">
    <property type="component" value="Unassembled WGS sequence"/>
</dbReference>
<gene>
    <name evidence="3" type="ORF">O3M35_002297</name>
</gene>
<proteinExistence type="predicted"/>
<evidence type="ECO:0000313" key="3">
    <source>
        <dbReference type="EMBL" id="KAK9499219.1"/>
    </source>
</evidence>
<name>A0AAW1CKX0_9HEMI</name>
<dbReference type="EMBL" id="JAPXFL010000011">
    <property type="protein sequence ID" value="KAK9499219.1"/>
    <property type="molecule type" value="Genomic_DNA"/>
</dbReference>
<keyword evidence="2" id="KW-1133">Transmembrane helix</keyword>
<evidence type="ECO:0000313" key="4">
    <source>
        <dbReference type="Proteomes" id="UP001461498"/>
    </source>
</evidence>
<feature type="transmembrane region" description="Helical" evidence="2">
    <location>
        <begin position="13"/>
        <end position="38"/>
    </location>
</feature>